<dbReference type="EMBL" id="SGBD01000001">
    <property type="protein sequence ID" value="RZD15260.1"/>
    <property type="molecule type" value="Genomic_DNA"/>
</dbReference>
<sequence>MKSLKGFAIQTILSIFSFAFILSVLPGISFAKFYCPLGYSYNSKIQLCVGKGSLKGYNTTPSTKINIFKGENHIYICPDNYIYSKNIQLCKGEGSLKGFTAQPTVKTIAVKTVEKSKNIKNSKKIKKS</sequence>
<dbReference type="AlphaFoldDB" id="A0A519BDB0"/>
<organism evidence="1 2">
    <name type="scientific">Candidatus Acidulodesulfobacterium ferriphilum</name>
    <dbReference type="NCBI Taxonomy" id="2597223"/>
    <lineage>
        <taxon>Bacteria</taxon>
        <taxon>Deltaproteobacteria</taxon>
        <taxon>Candidatus Acidulodesulfobacterales</taxon>
        <taxon>Candidatus Acidulodesulfobacterium</taxon>
    </lineage>
</organism>
<comment type="caution">
    <text evidence="1">The sequence shown here is derived from an EMBL/GenBank/DDBJ whole genome shotgun (WGS) entry which is preliminary data.</text>
</comment>
<name>A0A519BDB0_9DELT</name>
<evidence type="ECO:0000313" key="1">
    <source>
        <dbReference type="EMBL" id="RZD15260.1"/>
    </source>
</evidence>
<proteinExistence type="predicted"/>
<accession>A0A519BDB0</accession>
<gene>
    <name evidence="1" type="ORF">EVJ47_03040</name>
</gene>
<reference evidence="1 2" key="1">
    <citation type="submission" date="2019-01" db="EMBL/GenBank/DDBJ databases">
        <title>Insights into ecological role of a new deltaproteobacterial order Candidatus Sinidesulfobacterales (Sva0485) by metagenomics and metatranscriptomics.</title>
        <authorList>
            <person name="Tan S."/>
            <person name="Liu J."/>
            <person name="Fang Y."/>
            <person name="Hedlund B.P."/>
            <person name="Lian Z.H."/>
            <person name="Huang L.Y."/>
            <person name="Li J.T."/>
            <person name="Huang L.N."/>
            <person name="Li W.J."/>
            <person name="Jiang H.C."/>
            <person name="Dong H.L."/>
            <person name="Shu W.S."/>
        </authorList>
    </citation>
    <scope>NUCLEOTIDE SEQUENCE [LARGE SCALE GENOMIC DNA]</scope>
    <source>
        <strain evidence="1">AP3</strain>
    </source>
</reference>
<dbReference type="Proteomes" id="UP000320813">
    <property type="component" value="Unassembled WGS sequence"/>
</dbReference>
<evidence type="ECO:0000313" key="2">
    <source>
        <dbReference type="Proteomes" id="UP000320813"/>
    </source>
</evidence>
<protein>
    <recommendedName>
        <fullName evidence="3">Chitin-binding type-2 domain-containing protein</fullName>
    </recommendedName>
</protein>
<evidence type="ECO:0008006" key="3">
    <source>
        <dbReference type="Google" id="ProtNLM"/>
    </source>
</evidence>